<keyword evidence="5" id="KW-0647">Proteasome</keyword>
<dbReference type="EMBL" id="LSRX01000455">
    <property type="protein sequence ID" value="OLP96788.1"/>
    <property type="molecule type" value="Genomic_DNA"/>
</dbReference>
<dbReference type="PROSITE" id="PS50088">
    <property type="entry name" value="ANK_REPEAT"/>
    <property type="match status" value="2"/>
</dbReference>
<reference evidence="5 6" key="1">
    <citation type="submission" date="2016-02" db="EMBL/GenBank/DDBJ databases">
        <title>Genome analysis of coral dinoflagellate symbionts highlights evolutionary adaptations to a symbiotic lifestyle.</title>
        <authorList>
            <person name="Aranda M."/>
            <person name="Li Y."/>
            <person name="Liew Y.J."/>
            <person name="Baumgarten S."/>
            <person name="Simakov O."/>
            <person name="Wilson M."/>
            <person name="Piel J."/>
            <person name="Ashoor H."/>
            <person name="Bougouffa S."/>
            <person name="Bajic V.B."/>
            <person name="Ryu T."/>
            <person name="Ravasi T."/>
            <person name="Bayer T."/>
            <person name="Micklem G."/>
            <person name="Kim H."/>
            <person name="Bhak J."/>
            <person name="Lajeunesse T.C."/>
            <person name="Voolstra C.R."/>
        </authorList>
    </citation>
    <scope>NUCLEOTIDE SEQUENCE [LARGE SCALE GENOMIC DNA]</scope>
    <source>
        <strain evidence="5 6">CCMP2467</strain>
    </source>
</reference>
<feature type="region of interest" description="Disordered" evidence="4">
    <location>
        <begin position="748"/>
        <end position="814"/>
    </location>
</feature>
<dbReference type="AlphaFoldDB" id="A0A1Q9DNP5"/>
<gene>
    <name evidence="5" type="primary">Psmd10</name>
    <name evidence="5" type="ORF">AK812_SmicGene20923</name>
</gene>
<dbReference type="PANTHER" id="PTHR24173">
    <property type="entry name" value="ANKYRIN REPEAT CONTAINING"/>
    <property type="match status" value="1"/>
</dbReference>
<keyword evidence="1" id="KW-0677">Repeat</keyword>
<name>A0A1Q9DNP5_SYMMI</name>
<feature type="compositionally biased region" description="Basic and acidic residues" evidence="4">
    <location>
        <begin position="789"/>
        <end position="803"/>
    </location>
</feature>
<dbReference type="PROSITE" id="PS50297">
    <property type="entry name" value="ANK_REP_REGION"/>
    <property type="match status" value="2"/>
</dbReference>
<evidence type="ECO:0000313" key="6">
    <source>
        <dbReference type="Proteomes" id="UP000186817"/>
    </source>
</evidence>
<proteinExistence type="predicted"/>
<keyword evidence="2 3" id="KW-0040">ANK repeat</keyword>
<dbReference type="GO" id="GO:0000502">
    <property type="term" value="C:proteasome complex"/>
    <property type="evidence" value="ECO:0007669"/>
    <property type="project" value="UniProtKB-KW"/>
</dbReference>
<evidence type="ECO:0000256" key="2">
    <source>
        <dbReference type="ARBA" id="ARBA00023043"/>
    </source>
</evidence>
<feature type="repeat" description="ANK" evidence="3">
    <location>
        <begin position="510"/>
        <end position="542"/>
    </location>
</feature>
<protein>
    <submittedName>
        <fullName evidence="5">26S proteasome non-ATPase regulatory subunit 10</fullName>
    </submittedName>
</protein>
<dbReference type="PANTHER" id="PTHR24173:SF74">
    <property type="entry name" value="ANKYRIN REPEAT DOMAIN-CONTAINING PROTEIN 16"/>
    <property type="match status" value="1"/>
</dbReference>
<dbReference type="Proteomes" id="UP000186817">
    <property type="component" value="Unassembled WGS sequence"/>
</dbReference>
<dbReference type="Gene3D" id="1.25.40.20">
    <property type="entry name" value="Ankyrin repeat-containing domain"/>
    <property type="match status" value="1"/>
</dbReference>
<feature type="repeat" description="ANK" evidence="3">
    <location>
        <begin position="476"/>
        <end position="498"/>
    </location>
</feature>
<comment type="caution">
    <text evidence="5">The sequence shown here is derived from an EMBL/GenBank/DDBJ whole genome shotgun (WGS) entry which is preliminary data.</text>
</comment>
<dbReference type="SUPFAM" id="SSF48403">
    <property type="entry name" value="Ankyrin repeat"/>
    <property type="match status" value="1"/>
</dbReference>
<dbReference type="InterPro" id="IPR002110">
    <property type="entry name" value="Ankyrin_rpt"/>
</dbReference>
<evidence type="ECO:0000313" key="5">
    <source>
        <dbReference type="EMBL" id="OLP96788.1"/>
    </source>
</evidence>
<feature type="compositionally biased region" description="Basic and acidic residues" evidence="4">
    <location>
        <begin position="758"/>
        <end position="775"/>
    </location>
</feature>
<evidence type="ECO:0000256" key="3">
    <source>
        <dbReference type="PROSITE-ProRule" id="PRU00023"/>
    </source>
</evidence>
<dbReference type="Pfam" id="PF12796">
    <property type="entry name" value="Ank_2"/>
    <property type="match status" value="1"/>
</dbReference>
<dbReference type="SMART" id="SM00248">
    <property type="entry name" value="ANK"/>
    <property type="match status" value="3"/>
</dbReference>
<sequence>MELLPVLLEVLQFSAWLPSDEEFTAIWGTILHRLATDWDESAFEQYIRANLLHVEGLLQQRHGLQEPATLMLDVCLVLRSRLNAGVYSDMCHVLDEPWRALQTGAKTTWAAWSVEQDGDDSEVELEQRSKRLSLDDILKHFRKHGARGTFLASVTSRVLSDGRQARLLYVLPKYRLELGINRREDIAAAVITTLCATCSFGAKAKQSQRLRNMLRLSPPKSADSTAAAQVLPNPRMDAAARMQLLPGALAHGAHQPMVRSLAQESETRCMACNKRGQRCKNKRTDGNCLLARNPNSLTTEVILQGTEIAERFTPAVPESKFSGWDTIVKSLHNISEKVVGAVRELMREYTALSVGYFITGECRCIAPDEEVLALDADVIALQEAIMHKSSILFGDINADARNGVFVQEIADNWIGSVSEALAAEGDVVALRQVPAEVLQAEAPQLLSTSAEQGQLSVLKFLVHDLGVPVAEAAPGSGATPLHVAAGAGAVEVVGWLLEVCGVSPDVRDIHGTTPCHWCARSGSVPVLELLEQAGAEMDAQDSHSKCTPMHLMAAEGHGPAALYLARCTAAAAVADAQGRFPEGLLFYQLFCTVMADGLSLPMTASYAAWLDFRSPEDDESGCWQRRWAVLSQGFLSLFPDDTCTRATGRLRLPATARALAFGDPRSPGRAAKLRGHRPCGLLVELNPLEAEDAVWLEKLNSASAHARQSPTEFGALPGAVPFDVSPGGYQSPQRGRFFQSGANENNAFDIDDFSDYEDDRHARESSLPALDEKDWTSPTNHPKSRPRRRSDSREDLGEAKPRESGATAENGEGATQAPSACVEVACPEAPGAVLECVPGRSLAILAETVAQDWAAAAGQEELAAALRCERAWCEKKRIADVPQSVQRALQQKLAA</sequence>
<dbReference type="OrthoDB" id="10418708at2759"/>
<dbReference type="PRINTS" id="PR01415">
    <property type="entry name" value="ANKYRIN"/>
</dbReference>
<dbReference type="SUPFAM" id="SSF50729">
    <property type="entry name" value="PH domain-like"/>
    <property type="match status" value="1"/>
</dbReference>
<evidence type="ECO:0000256" key="1">
    <source>
        <dbReference type="ARBA" id="ARBA00022737"/>
    </source>
</evidence>
<dbReference type="InterPro" id="IPR036770">
    <property type="entry name" value="Ankyrin_rpt-contain_sf"/>
</dbReference>
<evidence type="ECO:0000256" key="4">
    <source>
        <dbReference type="SAM" id="MobiDB-lite"/>
    </source>
</evidence>
<keyword evidence="6" id="KW-1185">Reference proteome</keyword>
<accession>A0A1Q9DNP5</accession>
<feature type="region of interest" description="Disordered" evidence="4">
    <location>
        <begin position="724"/>
        <end position="743"/>
    </location>
</feature>
<organism evidence="5 6">
    <name type="scientific">Symbiodinium microadriaticum</name>
    <name type="common">Dinoflagellate</name>
    <name type="synonym">Zooxanthella microadriatica</name>
    <dbReference type="NCBI Taxonomy" id="2951"/>
    <lineage>
        <taxon>Eukaryota</taxon>
        <taxon>Sar</taxon>
        <taxon>Alveolata</taxon>
        <taxon>Dinophyceae</taxon>
        <taxon>Suessiales</taxon>
        <taxon>Symbiodiniaceae</taxon>
        <taxon>Symbiodinium</taxon>
    </lineage>
</organism>